<dbReference type="Pfam" id="PF01071">
    <property type="entry name" value="GARS_A"/>
    <property type="match status" value="1"/>
</dbReference>
<dbReference type="SMART" id="SM01209">
    <property type="entry name" value="GARS_A"/>
    <property type="match status" value="1"/>
</dbReference>
<dbReference type="GO" id="GO:0046084">
    <property type="term" value="P:adenine biosynthetic process"/>
    <property type="evidence" value="ECO:0007669"/>
    <property type="project" value="TreeGrafter"/>
</dbReference>
<evidence type="ECO:0000256" key="1">
    <source>
        <dbReference type="ARBA" id="ARBA00022598"/>
    </source>
</evidence>
<keyword evidence="6" id="KW-1185">Reference proteome</keyword>
<dbReference type="GO" id="GO:0005829">
    <property type="term" value="C:cytosol"/>
    <property type="evidence" value="ECO:0007669"/>
    <property type="project" value="TreeGrafter"/>
</dbReference>
<feature type="region of interest" description="Disordered" evidence="4">
    <location>
        <begin position="23"/>
        <end position="56"/>
    </location>
</feature>
<keyword evidence="1" id="KW-0436">Ligase</keyword>
<organism evidence="6 7">
    <name type="scientific">Macrostomum lignano</name>
    <dbReference type="NCBI Taxonomy" id="282301"/>
    <lineage>
        <taxon>Eukaryota</taxon>
        <taxon>Metazoa</taxon>
        <taxon>Spiralia</taxon>
        <taxon>Lophotrochozoa</taxon>
        <taxon>Platyhelminthes</taxon>
        <taxon>Rhabditophora</taxon>
        <taxon>Macrostomorpha</taxon>
        <taxon>Macrostomida</taxon>
        <taxon>Macrostomidae</taxon>
        <taxon>Macrostomum</taxon>
    </lineage>
</organism>
<evidence type="ECO:0000256" key="2">
    <source>
        <dbReference type="ARBA" id="ARBA00022741"/>
    </source>
</evidence>
<evidence type="ECO:0000256" key="4">
    <source>
        <dbReference type="SAM" id="MobiDB-lite"/>
    </source>
</evidence>
<dbReference type="PANTHER" id="PTHR10520:SF12">
    <property type="entry name" value="TRIFUNCTIONAL PURINE BIOSYNTHETIC PROTEIN ADENOSINE-3"/>
    <property type="match status" value="1"/>
</dbReference>
<dbReference type="GO" id="GO:0004637">
    <property type="term" value="F:phosphoribosylamine-glycine ligase activity"/>
    <property type="evidence" value="ECO:0007669"/>
    <property type="project" value="TreeGrafter"/>
</dbReference>
<reference evidence="7" key="1">
    <citation type="submission" date="2016-11" db="UniProtKB">
        <authorList>
            <consortium name="WormBaseParasite"/>
        </authorList>
    </citation>
    <scope>IDENTIFICATION</scope>
</reference>
<evidence type="ECO:0000259" key="5">
    <source>
        <dbReference type="Pfam" id="PF01071"/>
    </source>
</evidence>
<keyword evidence="2" id="KW-0547">Nucleotide-binding</keyword>
<dbReference type="InterPro" id="IPR020561">
    <property type="entry name" value="PRibGlycinamid_synth_ATP-grasp"/>
</dbReference>
<evidence type="ECO:0000313" key="7">
    <source>
        <dbReference type="WBParaSite" id="maker-unitig_35982-snap-gene-0.2-mRNA-1"/>
    </source>
</evidence>
<feature type="domain" description="Phosphoribosylglycinamide synthetase ATP-grasp (A)" evidence="5">
    <location>
        <begin position="31"/>
        <end position="119"/>
    </location>
</feature>
<dbReference type="Proteomes" id="UP000095280">
    <property type="component" value="Unplaced"/>
</dbReference>
<accession>A0A1I8FIC3</accession>
<dbReference type="AlphaFoldDB" id="A0A1I8FIC3"/>
<proteinExistence type="predicted"/>
<dbReference type="GO" id="GO:0005524">
    <property type="term" value="F:ATP binding"/>
    <property type="evidence" value="ECO:0007669"/>
    <property type="project" value="UniProtKB-KW"/>
</dbReference>
<evidence type="ECO:0000313" key="6">
    <source>
        <dbReference type="Proteomes" id="UP000095280"/>
    </source>
</evidence>
<dbReference type="GO" id="GO:0004641">
    <property type="term" value="F:phosphoribosylformylglycinamidine cyclo-ligase activity"/>
    <property type="evidence" value="ECO:0007669"/>
    <property type="project" value="InterPro"/>
</dbReference>
<sequence length="342" mass="36597">DLAAIEAIAASLSSLPFKPLVAQSERPSSRDGERVSVLPPARDRKRRFDGDCGPNTGGMGAAAPRVGWILTGHSHLLLAISRLIKSLLSRLERDFLQRAIDGLRAEGRRFVGALYAGLIRADCVHGLPSTRPVAMPTVRVSLAAVLVQQRPYPASCPGRYPVQGLDSFANQPGDPLLAFHAGHRLRTLPRLLLAARPDCYSGRSVCNLRCRGQLAPPNAGPLCACGARRARRIRFLGVDWRRDIAGCVAVGPGPVAQFQSGCLSLRIQRVNVAEGDHLVDLDQTSVLSHLSHASSALVSKASAVSRRSPTRLNNCSGAIFSRTLSDPSPVLGVRDVDAEGRN</sequence>
<dbReference type="InterPro" id="IPR004733">
    <property type="entry name" value="PurM_cligase"/>
</dbReference>
<dbReference type="PANTHER" id="PTHR10520">
    <property type="entry name" value="TRIFUNCTIONAL PURINE BIOSYNTHETIC PROTEIN ADENOSINE-3-RELATED"/>
    <property type="match status" value="1"/>
</dbReference>
<evidence type="ECO:0000256" key="3">
    <source>
        <dbReference type="ARBA" id="ARBA00022840"/>
    </source>
</evidence>
<protein>
    <submittedName>
        <fullName evidence="7">GARS_A domain-containing protein</fullName>
    </submittedName>
</protein>
<keyword evidence="3" id="KW-0067">ATP-binding</keyword>
<name>A0A1I8FIC3_9PLAT</name>
<dbReference type="GO" id="GO:0006189">
    <property type="term" value="P:'de novo' IMP biosynthetic process"/>
    <property type="evidence" value="ECO:0007669"/>
    <property type="project" value="InterPro"/>
</dbReference>
<dbReference type="Gene3D" id="3.30.470.20">
    <property type="entry name" value="ATP-grasp fold, B domain"/>
    <property type="match status" value="1"/>
</dbReference>
<dbReference type="WBParaSite" id="maker-unitig_35982-snap-gene-0.2-mRNA-1">
    <property type="protein sequence ID" value="maker-unitig_35982-snap-gene-0.2-mRNA-1"/>
    <property type="gene ID" value="maker-unitig_35982-snap-gene-0.2"/>
</dbReference>